<dbReference type="PANTHER" id="PTHR37534:SF11">
    <property type="entry name" value="ZN(II)2CYS6 TRANSCRIPTION FACTOR (EUROFUNG)"/>
    <property type="match status" value="1"/>
</dbReference>
<name>A0A5N6SWB2_ASPPS</name>
<dbReference type="InterPro" id="IPR001138">
    <property type="entry name" value="Zn2Cys6_DnaBD"/>
</dbReference>
<evidence type="ECO:0000256" key="2">
    <source>
        <dbReference type="ARBA" id="ARBA00023015"/>
    </source>
</evidence>
<keyword evidence="5" id="KW-0539">Nucleus</keyword>
<sequence length="719" mass="79248">MDTTSYPGDDSTPSSNLPERPTKRPRKKAPKSRNGCARCKKRRIKCDEKHPACDNCIKFGCQCPGFQQNLRWSKKYQRVGRPSAVDNPEETVYPSAVVASSIQQAGNADNELVPLDSSNTSQNDLNGWSVDDDPSTLPVFPDSWLFTLEDCGVFLDHDGSPEEETTSVQDGTLAVLNSPNGSDVTTNPAMLRTPTHLSTMLIEHWFAYVCPLWSAFDSAVSYSRQLALSTWGSSKAVFYTMQAMSAAYISVTMPHFDETLHSLKSLAVGAIEEETRLVRRSPSPKVKADLVYAVFTLGNSVNWTASGMDENPWLGSARELMSMWSLDMSISDAPIHAYFCQALTYWEMLLAARGCGSVPGKLAKKRQRYYAKIQQAMGLSNSSDDNNNDPYGEPIYGPGPAMPGTGTRPNSWSGVSNEVIDVFGQVLALCYHAHHSSRKSQGNFNTKRATLGLCDVSLAHELQRDLLNMDFESLILIDEVHGFPVQTQDDNTPIAHLLQTAEAYRQAALLQLHLSFHDLTMTSKNTLSGLTEARPGNIGDTVVGDGESRKEDILSMTLHLINILERIPGQSGSRSLHLMLYLSAVAGLQVDTSFVGYPESNHGPEGRGAGDRYHGPATSEPFNRMIAVDAGSQDLLGSNTAASVDRVVTRSTLEVSRARQFILARLGSLRQTLPHRRVDSTIEFAKDIWKQYDTQGSQPYSIVYWLDVMTEKGSRVTLW</sequence>
<evidence type="ECO:0000256" key="6">
    <source>
        <dbReference type="SAM" id="MobiDB-lite"/>
    </source>
</evidence>
<dbReference type="EMBL" id="ML743568">
    <property type="protein sequence ID" value="KAE8138912.1"/>
    <property type="molecule type" value="Genomic_DNA"/>
</dbReference>
<dbReference type="AlphaFoldDB" id="A0A5N6SWB2"/>
<dbReference type="GeneID" id="43646003"/>
<dbReference type="GO" id="GO:0005634">
    <property type="term" value="C:nucleus"/>
    <property type="evidence" value="ECO:0007669"/>
    <property type="project" value="UniProtKB-SubCell"/>
</dbReference>
<gene>
    <name evidence="8" type="ORF">BDV38DRAFT_291647</name>
</gene>
<dbReference type="SUPFAM" id="SSF57701">
    <property type="entry name" value="Zn2/Cys6 DNA-binding domain"/>
    <property type="match status" value="1"/>
</dbReference>
<feature type="region of interest" description="Disordered" evidence="6">
    <location>
        <begin position="1"/>
        <end position="34"/>
    </location>
</feature>
<evidence type="ECO:0000256" key="5">
    <source>
        <dbReference type="ARBA" id="ARBA00023242"/>
    </source>
</evidence>
<evidence type="ECO:0000259" key="7">
    <source>
        <dbReference type="PROSITE" id="PS50048"/>
    </source>
</evidence>
<dbReference type="InterPro" id="IPR036864">
    <property type="entry name" value="Zn2-C6_fun-type_DNA-bd_sf"/>
</dbReference>
<dbReference type="Gene3D" id="4.10.240.10">
    <property type="entry name" value="Zn(2)-C6 fungal-type DNA-binding domain"/>
    <property type="match status" value="1"/>
</dbReference>
<keyword evidence="9" id="KW-1185">Reference proteome</keyword>
<evidence type="ECO:0000256" key="3">
    <source>
        <dbReference type="ARBA" id="ARBA00023125"/>
    </source>
</evidence>
<dbReference type="RefSeq" id="XP_031914975.1">
    <property type="nucleotide sequence ID" value="XM_032061793.1"/>
</dbReference>
<feature type="compositionally biased region" description="Polar residues" evidence="6">
    <location>
        <begin position="1"/>
        <end position="17"/>
    </location>
</feature>
<reference evidence="8 9" key="1">
    <citation type="submission" date="2019-04" db="EMBL/GenBank/DDBJ databases">
        <title>Friends and foes A comparative genomics study of 23 Aspergillus species from section Flavi.</title>
        <authorList>
            <consortium name="DOE Joint Genome Institute"/>
            <person name="Kjaerbolling I."/>
            <person name="Vesth T."/>
            <person name="Frisvad J.C."/>
            <person name="Nybo J.L."/>
            <person name="Theobald S."/>
            <person name="Kildgaard S."/>
            <person name="Isbrandt T."/>
            <person name="Kuo A."/>
            <person name="Sato A."/>
            <person name="Lyhne E.K."/>
            <person name="Kogle M.E."/>
            <person name="Wiebenga A."/>
            <person name="Kun R.S."/>
            <person name="Lubbers R.J."/>
            <person name="Makela M.R."/>
            <person name="Barry K."/>
            <person name="Chovatia M."/>
            <person name="Clum A."/>
            <person name="Daum C."/>
            <person name="Haridas S."/>
            <person name="He G."/>
            <person name="LaButti K."/>
            <person name="Lipzen A."/>
            <person name="Mondo S."/>
            <person name="Riley R."/>
            <person name="Salamov A."/>
            <person name="Simmons B.A."/>
            <person name="Magnuson J.K."/>
            <person name="Henrissat B."/>
            <person name="Mortensen U.H."/>
            <person name="Larsen T.O."/>
            <person name="Devries R.P."/>
            <person name="Grigoriev I.V."/>
            <person name="Machida M."/>
            <person name="Baker S.E."/>
            <person name="Andersen M.R."/>
        </authorList>
    </citation>
    <scope>NUCLEOTIDE SEQUENCE [LARGE SCALE GENOMIC DNA]</scope>
    <source>
        <strain evidence="8 9">CBS 117625</strain>
    </source>
</reference>
<dbReference type="PROSITE" id="PS50048">
    <property type="entry name" value="ZN2_CY6_FUNGAL_2"/>
    <property type="match status" value="1"/>
</dbReference>
<keyword evidence="2" id="KW-0805">Transcription regulation</keyword>
<dbReference type="Pfam" id="PF11951">
    <property type="entry name" value="Fungal_trans_2"/>
    <property type="match status" value="1"/>
</dbReference>
<dbReference type="GO" id="GO:0000976">
    <property type="term" value="F:transcription cis-regulatory region binding"/>
    <property type="evidence" value="ECO:0007669"/>
    <property type="project" value="TreeGrafter"/>
</dbReference>
<dbReference type="Proteomes" id="UP000325672">
    <property type="component" value="Unassembled WGS sequence"/>
</dbReference>
<feature type="region of interest" description="Disordered" evidence="6">
    <location>
        <begin position="380"/>
        <end position="410"/>
    </location>
</feature>
<evidence type="ECO:0000256" key="4">
    <source>
        <dbReference type="ARBA" id="ARBA00023163"/>
    </source>
</evidence>
<evidence type="ECO:0000313" key="8">
    <source>
        <dbReference type="EMBL" id="KAE8138912.1"/>
    </source>
</evidence>
<comment type="subcellular location">
    <subcellularLocation>
        <location evidence="1">Nucleus</location>
    </subcellularLocation>
</comment>
<dbReference type="GO" id="GO:0045944">
    <property type="term" value="P:positive regulation of transcription by RNA polymerase II"/>
    <property type="evidence" value="ECO:0007669"/>
    <property type="project" value="TreeGrafter"/>
</dbReference>
<evidence type="ECO:0000256" key="1">
    <source>
        <dbReference type="ARBA" id="ARBA00004123"/>
    </source>
</evidence>
<dbReference type="GO" id="GO:0000981">
    <property type="term" value="F:DNA-binding transcription factor activity, RNA polymerase II-specific"/>
    <property type="evidence" value="ECO:0007669"/>
    <property type="project" value="InterPro"/>
</dbReference>
<dbReference type="PROSITE" id="PS00463">
    <property type="entry name" value="ZN2_CY6_FUNGAL_1"/>
    <property type="match status" value="1"/>
</dbReference>
<dbReference type="InterPro" id="IPR021858">
    <property type="entry name" value="Fun_TF"/>
</dbReference>
<organism evidence="8 9">
    <name type="scientific">Aspergillus pseudotamarii</name>
    <dbReference type="NCBI Taxonomy" id="132259"/>
    <lineage>
        <taxon>Eukaryota</taxon>
        <taxon>Fungi</taxon>
        <taxon>Dikarya</taxon>
        <taxon>Ascomycota</taxon>
        <taxon>Pezizomycotina</taxon>
        <taxon>Eurotiomycetes</taxon>
        <taxon>Eurotiomycetidae</taxon>
        <taxon>Eurotiales</taxon>
        <taxon>Aspergillaceae</taxon>
        <taxon>Aspergillus</taxon>
        <taxon>Aspergillus subgen. Circumdati</taxon>
    </lineage>
</organism>
<dbReference type="OrthoDB" id="39175at2759"/>
<feature type="domain" description="Zn(2)-C6 fungal-type" evidence="7">
    <location>
        <begin position="35"/>
        <end position="63"/>
    </location>
</feature>
<accession>A0A5N6SWB2</accession>
<keyword evidence="4" id="KW-0804">Transcription</keyword>
<dbReference type="SMART" id="SM00066">
    <property type="entry name" value="GAL4"/>
    <property type="match status" value="1"/>
</dbReference>
<proteinExistence type="predicted"/>
<keyword evidence="3" id="KW-0238">DNA-binding</keyword>
<dbReference type="PANTHER" id="PTHR37534">
    <property type="entry name" value="TRANSCRIPTIONAL ACTIVATOR PROTEIN UGA3"/>
    <property type="match status" value="1"/>
</dbReference>
<feature type="compositionally biased region" description="Low complexity" evidence="6">
    <location>
        <begin position="380"/>
        <end position="389"/>
    </location>
</feature>
<dbReference type="Pfam" id="PF00172">
    <property type="entry name" value="Zn_clus"/>
    <property type="match status" value="1"/>
</dbReference>
<dbReference type="GO" id="GO:0008270">
    <property type="term" value="F:zinc ion binding"/>
    <property type="evidence" value="ECO:0007669"/>
    <property type="project" value="InterPro"/>
</dbReference>
<protein>
    <submittedName>
        <fullName evidence="8">Fungal-specific transcription factor domain-containing protein</fullName>
    </submittedName>
</protein>
<dbReference type="CDD" id="cd00067">
    <property type="entry name" value="GAL4"/>
    <property type="match status" value="1"/>
</dbReference>
<evidence type="ECO:0000313" key="9">
    <source>
        <dbReference type="Proteomes" id="UP000325672"/>
    </source>
</evidence>